<accession>A0A9W8TNJ1</accession>
<reference evidence="2" key="1">
    <citation type="submission" date="2022-07" db="EMBL/GenBank/DDBJ databases">
        <title>Genome Sequence of Xylaria arbuscula.</title>
        <authorList>
            <person name="Buettner E."/>
        </authorList>
    </citation>
    <scope>NUCLEOTIDE SEQUENCE</scope>
    <source>
        <strain evidence="2">VT107</strain>
    </source>
</reference>
<evidence type="ECO:0000256" key="1">
    <source>
        <dbReference type="SAM" id="MobiDB-lite"/>
    </source>
</evidence>
<dbReference type="AlphaFoldDB" id="A0A9W8TNJ1"/>
<feature type="region of interest" description="Disordered" evidence="1">
    <location>
        <begin position="294"/>
        <end position="318"/>
    </location>
</feature>
<comment type="caution">
    <text evidence="2">The sequence shown here is derived from an EMBL/GenBank/DDBJ whole genome shotgun (WGS) entry which is preliminary data.</text>
</comment>
<gene>
    <name evidence="2" type="ORF">NPX13_g4226</name>
</gene>
<proteinExistence type="predicted"/>
<dbReference type="VEuPathDB" id="FungiDB:F4678DRAFT_476280"/>
<name>A0A9W8TNJ1_9PEZI</name>
<feature type="compositionally biased region" description="Basic and acidic residues" evidence="1">
    <location>
        <begin position="294"/>
        <end position="307"/>
    </location>
</feature>
<evidence type="ECO:0000313" key="3">
    <source>
        <dbReference type="Proteomes" id="UP001148614"/>
    </source>
</evidence>
<keyword evidence="3" id="KW-1185">Reference proteome</keyword>
<dbReference type="Proteomes" id="UP001148614">
    <property type="component" value="Unassembled WGS sequence"/>
</dbReference>
<dbReference type="EMBL" id="JANPWZ010000582">
    <property type="protein sequence ID" value="KAJ3574868.1"/>
    <property type="molecule type" value="Genomic_DNA"/>
</dbReference>
<organism evidence="2 3">
    <name type="scientific">Xylaria arbuscula</name>
    <dbReference type="NCBI Taxonomy" id="114810"/>
    <lineage>
        <taxon>Eukaryota</taxon>
        <taxon>Fungi</taxon>
        <taxon>Dikarya</taxon>
        <taxon>Ascomycota</taxon>
        <taxon>Pezizomycotina</taxon>
        <taxon>Sordariomycetes</taxon>
        <taxon>Xylariomycetidae</taxon>
        <taxon>Xylariales</taxon>
        <taxon>Xylariaceae</taxon>
        <taxon>Xylaria</taxon>
    </lineage>
</organism>
<protein>
    <submittedName>
        <fullName evidence="2">Uncharacterized protein</fullName>
    </submittedName>
</protein>
<sequence length="318" mass="35572">MTSTDAAKDSTITPETLLPLPPSTSIFDVLTRYIHGMSSTSELWKGIFDCQLMEECKRRRLVYHVFPPPDPLVDLIETQERSTERILHRWTIPMVNVALGEVANPLNPVSWTAQDLAELPEPSEASASTNEEYTSESLAKGLIVDKNGDWCPGMKTHMSSAPLRQLYTYCVDAKSRYGCIVTSKEVVVVRIKGNWSDQNSENDGPSATLTKDSVAPVQMQSIMEWKSIKWSEHKKAEAPGAYKNLTMNLALWIMHILAGNDNEIRSTYSASESQRPERAVLPAPPVERGDVKNLKKWQSRREGDRVAGAKGTASRKLW</sequence>
<evidence type="ECO:0000313" key="2">
    <source>
        <dbReference type="EMBL" id="KAJ3574868.1"/>
    </source>
</evidence>